<evidence type="ECO:0000313" key="1">
    <source>
        <dbReference type="EMBL" id="MDC7716593.1"/>
    </source>
</evidence>
<keyword evidence="2" id="KW-1185">Reference proteome</keyword>
<organism evidence="1 2">
    <name type="scientific">Vogesella aquatica</name>
    <dbReference type="NCBI Taxonomy" id="2984206"/>
    <lineage>
        <taxon>Bacteria</taxon>
        <taxon>Pseudomonadati</taxon>
        <taxon>Pseudomonadota</taxon>
        <taxon>Betaproteobacteria</taxon>
        <taxon>Neisseriales</taxon>
        <taxon>Chromobacteriaceae</taxon>
        <taxon>Vogesella</taxon>
    </lineage>
</organism>
<comment type="caution">
    <text evidence="1">The sequence shown here is derived from an EMBL/GenBank/DDBJ whole genome shotgun (WGS) entry which is preliminary data.</text>
</comment>
<proteinExistence type="predicted"/>
<accession>A0ABT5IVQ6</accession>
<dbReference type="Proteomes" id="UP001219956">
    <property type="component" value="Unassembled WGS sequence"/>
</dbReference>
<gene>
    <name evidence="1" type="ORF">PQU95_05125</name>
</gene>
<sequence length="121" mass="13077">MDTVIMPLGSSICQSTPADFDLMGGPGDGAIARVVCLRGRIGVTALGQLAPTMNDVGISAICYGELGALLHHLHPRHRVVPQHPRLLACHCIQLKLDAVTLMTKPTDLTPERSIQQDRYEL</sequence>
<dbReference type="EMBL" id="JAQQLF010000005">
    <property type="protein sequence ID" value="MDC7716593.1"/>
    <property type="molecule type" value="Genomic_DNA"/>
</dbReference>
<reference evidence="1 2" key="1">
    <citation type="submission" date="2023-01" db="EMBL/GenBank/DDBJ databases">
        <title>Novel species of the genus Vogesella isolated from rivers.</title>
        <authorList>
            <person name="Lu H."/>
        </authorList>
    </citation>
    <scope>NUCLEOTIDE SEQUENCE [LARGE SCALE GENOMIC DNA]</scope>
    <source>
        <strain evidence="1 2">DC21W</strain>
    </source>
</reference>
<evidence type="ECO:0000313" key="2">
    <source>
        <dbReference type="Proteomes" id="UP001219956"/>
    </source>
</evidence>
<name>A0ABT5IVQ6_9NEIS</name>
<dbReference type="RefSeq" id="WP_272750987.1">
    <property type="nucleotide sequence ID" value="NZ_JAQQLF010000005.1"/>
</dbReference>
<protein>
    <submittedName>
        <fullName evidence="1">Uncharacterized protein</fullName>
    </submittedName>
</protein>